<dbReference type="EnsemblMetazoa" id="XM_017129340.2">
    <property type="protein sequence ID" value="XP_016984829.1"/>
    <property type="gene ID" value="LOC108048582"/>
</dbReference>
<evidence type="ECO:0000313" key="3">
    <source>
        <dbReference type="EnsemblMetazoa" id="XP_016984829.1"/>
    </source>
</evidence>
<dbReference type="Proteomes" id="UP001652680">
    <property type="component" value="Unassembled WGS sequence"/>
</dbReference>
<gene>
    <name evidence="5" type="primary">LOC108048582</name>
    <name evidence="3" type="synonym">108048582</name>
</gene>
<feature type="coiled-coil region" evidence="1">
    <location>
        <begin position="16"/>
        <end position="66"/>
    </location>
</feature>
<dbReference type="AlphaFoldDB" id="A0A6P4F704"/>
<reference evidence="3" key="3">
    <citation type="submission" date="2025-05" db="UniProtKB">
        <authorList>
            <consortium name="EnsemblMetazoa"/>
        </authorList>
    </citation>
    <scope>IDENTIFICATION</scope>
</reference>
<feature type="signal peptide" evidence="2">
    <location>
        <begin position="1"/>
        <end position="16"/>
    </location>
</feature>
<protein>
    <submittedName>
        <fullName evidence="5">Uncharacterized protein LOC108048582 isoform X1</fullName>
    </submittedName>
</protein>
<reference evidence="4" key="1">
    <citation type="journal article" date="2021" name="Elife">
        <title>Highly contiguous assemblies of 101 drosophilid genomes.</title>
        <authorList>
            <person name="Kim B.Y."/>
            <person name="Wang J.R."/>
            <person name="Miller D.E."/>
            <person name="Barmina O."/>
            <person name="Delaney E."/>
            <person name="Thompson A."/>
            <person name="Comeault A.A."/>
            <person name="Peede D."/>
            <person name="D'Agostino E.R."/>
            <person name="Pelaez J."/>
            <person name="Aguilar J.M."/>
            <person name="Haji D."/>
            <person name="Matsunaga T."/>
            <person name="Armstrong E.E."/>
            <person name="Zych M."/>
            <person name="Ogawa Y."/>
            <person name="Stamenkovic-Radak M."/>
            <person name="Jelic M."/>
            <person name="Veselinovic M.S."/>
            <person name="Tanaskovic M."/>
            <person name="Eric P."/>
            <person name="Gao J.J."/>
            <person name="Katoh T.K."/>
            <person name="Toda M.J."/>
            <person name="Watabe H."/>
            <person name="Watada M."/>
            <person name="Davis J.S."/>
            <person name="Moyle L.C."/>
            <person name="Manoli G."/>
            <person name="Bertolini E."/>
            <person name="Kostal V."/>
            <person name="Hawley R.S."/>
            <person name="Takahashi A."/>
            <person name="Jones C.D."/>
            <person name="Price D.K."/>
            <person name="Whiteman N."/>
            <person name="Kopp A."/>
            <person name="Matute D.R."/>
            <person name="Petrov D.A."/>
        </authorList>
    </citation>
    <scope>NUCLEOTIDE SEQUENCE [LARGE SCALE GENOMIC DNA]</scope>
</reference>
<name>A0A6P4F704_DRORH</name>
<evidence type="ECO:0000256" key="1">
    <source>
        <dbReference type="SAM" id="Coils"/>
    </source>
</evidence>
<evidence type="ECO:0000313" key="5">
    <source>
        <dbReference type="RefSeq" id="XP_016984829.1"/>
    </source>
</evidence>
<keyword evidence="2" id="KW-0732">Signal</keyword>
<reference evidence="5" key="2">
    <citation type="submission" date="2025-04" db="UniProtKB">
        <authorList>
            <consortium name="RefSeq"/>
        </authorList>
    </citation>
    <scope>IDENTIFICATION</scope>
</reference>
<dbReference type="GeneID" id="108048582"/>
<evidence type="ECO:0000313" key="4">
    <source>
        <dbReference type="Proteomes" id="UP001652680"/>
    </source>
</evidence>
<keyword evidence="1" id="KW-0175">Coiled coil</keyword>
<dbReference type="RefSeq" id="XP_016984829.1">
    <property type="nucleotide sequence ID" value="XM_017129340.1"/>
</dbReference>
<dbReference type="OrthoDB" id="7859743at2759"/>
<organism evidence="5">
    <name type="scientific">Drosophila rhopaloa</name>
    <name type="common">Fruit fly</name>
    <dbReference type="NCBI Taxonomy" id="1041015"/>
    <lineage>
        <taxon>Eukaryota</taxon>
        <taxon>Metazoa</taxon>
        <taxon>Ecdysozoa</taxon>
        <taxon>Arthropoda</taxon>
        <taxon>Hexapoda</taxon>
        <taxon>Insecta</taxon>
        <taxon>Pterygota</taxon>
        <taxon>Neoptera</taxon>
        <taxon>Endopterygota</taxon>
        <taxon>Diptera</taxon>
        <taxon>Brachycera</taxon>
        <taxon>Muscomorpha</taxon>
        <taxon>Ephydroidea</taxon>
        <taxon>Drosophilidae</taxon>
        <taxon>Drosophila</taxon>
        <taxon>Sophophora</taxon>
    </lineage>
</organism>
<proteinExistence type="predicted"/>
<accession>A0A6P4F704</accession>
<feature type="chain" id="PRO_5028289040" evidence="2">
    <location>
        <begin position="17"/>
        <end position="141"/>
    </location>
</feature>
<keyword evidence="4" id="KW-1185">Reference proteome</keyword>
<evidence type="ECO:0000256" key="2">
    <source>
        <dbReference type="SAM" id="SignalP"/>
    </source>
</evidence>
<sequence>MSKYIVFFGLLLILHAQELQRLESQINDSLRKLEEIKLNNADIMELDRLRTNLLQKEEMLKVCENNLKLQEGSSAFWNTVKDLVQPKLEEKLKTFNTETVVPNITTWDLLKNTTLLKDTIKNNWKDIPRQIVIYFTENEKP</sequence>